<protein>
    <recommendedName>
        <fullName evidence="3">Agenet domain-containing protein</fullName>
    </recommendedName>
</protein>
<feature type="compositionally biased region" description="Basic and acidic residues" evidence="2">
    <location>
        <begin position="1912"/>
        <end position="1921"/>
    </location>
</feature>
<keyword evidence="1" id="KW-0175">Coiled coil</keyword>
<evidence type="ECO:0000256" key="2">
    <source>
        <dbReference type="SAM" id="MobiDB-lite"/>
    </source>
</evidence>
<feature type="region of interest" description="Disordered" evidence="2">
    <location>
        <begin position="498"/>
        <end position="530"/>
    </location>
</feature>
<feature type="compositionally biased region" description="Polar residues" evidence="2">
    <location>
        <begin position="407"/>
        <end position="417"/>
    </location>
</feature>
<feature type="domain" description="Agenet" evidence="3">
    <location>
        <begin position="1744"/>
        <end position="1802"/>
    </location>
</feature>
<dbReference type="InterPro" id="IPR014002">
    <property type="entry name" value="Agenet_dom_plant"/>
</dbReference>
<dbReference type="Proteomes" id="UP001630127">
    <property type="component" value="Unassembled WGS sequence"/>
</dbReference>
<dbReference type="PANTHER" id="PTHR48429">
    <property type="entry name" value="AGENET DOMAIN-CONTAINING PROTEIN"/>
    <property type="match status" value="1"/>
</dbReference>
<dbReference type="InterPro" id="IPR055274">
    <property type="entry name" value="SWO1"/>
</dbReference>
<feature type="compositionally biased region" description="Polar residues" evidence="2">
    <location>
        <begin position="1575"/>
        <end position="1587"/>
    </location>
</feature>
<feature type="region of interest" description="Disordered" evidence="2">
    <location>
        <begin position="1179"/>
        <end position="1230"/>
    </location>
</feature>
<organism evidence="4 5">
    <name type="scientific">Cinchona calisaya</name>
    <dbReference type="NCBI Taxonomy" id="153742"/>
    <lineage>
        <taxon>Eukaryota</taxon>
        <taxon>Viridiplantae</taxon>
        <taxon>Streptophyta</taxon>
        <taxon>Embryophyta</taxon>
        <taxon>Tracheophyta</taxon>
        <taxon>Spermatophyta</taxon>
        <taxon>Magnoliopsida</taxon>
        <taxon>eudicotyledons</taxon>
        <taxon>Gunneridae</taxon>
        <taxon>Pentapetalae</taxon>
        <taxon>asterids</taxon>
        <taxon>lamiids</taxon>
        <taxon>Gentianales</taxon>
        <taxon>Rubiaceae</taxon>
        <taxon>Cinchonoideae</taxon>
        <taxon>Cinchoneae</taxon>
        <taxon>Cinchona</taxon>
    </lineage>
</organism>
<feature type="region of interest" description="Disordered" evidence="2">
    <location>
        <begin position="1937"/>
        <end position="2103"/>
    </location>
</feature>
<feature type="compositionally biased region" description="Basic and acidic residues" evidence="2">
    <location>
        <begin position="2076"/>
        <end position="2093"/>
    </location>
</feature>
<evidence type="ECO:0000259" key="3">
    <source>
        <dbReference type="SMART" id="SM00743"/>
    </source>
</evidence>
<comment type="caution">
    <text evidence="4">The sequence shown here is derived from an EMBL/GenBank/DDBJ whole genome shotgun (WGS) entry which is preliminary data.</text>
</comment>
<feature type="compositionally biased region" description="Basic and acidic residues" evidence="2">
    <location>
        <begin position="896"/>
        <end position="908"/>
    </location>
</feature>
<feature type="region of interest" description="Disordered" evidence="2">
    <location>
        <begin position="393"/>
        <end position="422"/>
    </location>
</feature>
<name>A0ABD2XUC4_9GENT</name>
<feature type="compositionally biased region" description="Polar residues" evidence="2">
    <location>
        <begin position="827"/>
        <end position="839"/>
    </location>
</feature>
<feature type="compositionally biased region" description="Basic and acidic residues" evidence="2">
    <location>
        <begin position="514"/>
        <end position="528"/>
    </location>
</feature>
<feature type="compositionally biased region" description="Polar residues" evidence="2">
    <location>
        <begin position="847"/>
        <end position="856"/>
    </location>
</feature>
<evidence type="ECO:0000256" key="1">
    <source>
        <dbReference type="SAM" id="Coils"/>
    </source>
</evidence>
<feature type="compositionally biased region" description="Polar residues" evidence="2">
    <location>
        <begin position="1977"/>
        <end position="2003"/>
    </location>
</feature>
<feature type="region of interest" description="Disordered" evidence="2">
    <location>
        <begin position="822"/>
        <end position="925"/>
    </location>
</feature>
<evidence type="ECO:0000313" key="4">
    <source>
        <dbReference type="EMBL" id="KAL3497505.1"/>
    </source>
</evidence>
<feature type="coiled-coil region" evidence="1">
    <location>
        <begin position="1467"/>
        <end position="1504"/>
    </location>
</feature>
<dbReference type="EMBL" id="JBJUIK010000017">
    <property type="protein sequence ID" value="KAL3497505.1"/>
    <property type="molecule type" value="Genomic_DNA"/>
</dbReference>
<sequence>MDNDDNVYQGQGFHLVGEESSKVSPVLRPYALPKFDFDEGHLRFENLVENEVFLGIPSQEDNQWIEDFSRGSSGIEFSSSAANSCSIPRHNNVWSEATSSESVEMLLKSVGQEEMIPGESTIPESNAADVLPGLTEQMDDKMDKVEDSNSQLPSVEVLGQLSGSSQNPGVEDAHGRSTSLVQEVDLSACGSSGAGTEKGSTGVTQGNVSVLQENLVIRMKTFDENQREVGPSINESLSDKMQDRPISGMQVQDAECLLQDVSTSSNKSNDVIVASDVCQESSTGLTDCKIGDHSGQDKLSVVAIEKCGAEVTATDLDGPSRFPPVVNSELSNEGVSSIEPTSGNSSACVAFSEGMEIRLQFESSSMSLEKSSMANRSSDSNVNRCPVEVNFNDTQAISSERKKESDVQISHGKSSLVDNKDDYVGSTGQLDIVSSAMEAPTSSERHIESSEQAGHVIKHGDDHSVLVQTSTCVRDDSGLTKSRRDGDDAGSLHNEDSYAAAHVSPSRQAGSADFSREVSSPKKVDVNEHGQSVLVHEKGGAEMTSDSGKIGHDSVGSFNDGKDVGSSFLAEVSKVNVEMAPGTELDASVRNEDEVAGHNVEQKSHQFEGKRGMQMEAPIDAAKSSLGGSGDDPFHQRLESVAKIVKPDDFAAKVVLKDADQSCNVALVQTSDAATSAEQLVGDEAFLELSDKRELCPVQCDPNAKLGEGAEAVDAPNHGEPSGEKDHIATSSEIQGGGIAAEIIDKSSATSDGVGVLDLSQSGMDKQAGFKAGMVENLCLSNSKGRIGGKASLNPMPPGLNVASEEEKSFTFDVSPSAGFAEVGTSKGLQSVPNTQAPKRSTVVDVSASTSGSSQIDPIVVQEISHGSQRTPDKGAPSRGAKGTSERKTRRGSSKSGKENARKGKSVKETVPSKQSERGDRVSASIGLTGTGQLMQLELGSVERSGAKPGVVLSVSGPSLPDLNTSAPVSLLFQQPFTDLQQVQLRAQIFVYGSLIQGVAPDEACMVSAFGMSEGGRSFWEPAWRACLERFHGQKMHPSSSETPVRSRSGAKASDQANKHGLSQSKALSTPAVRVSNKSTPSPVVNPMIPISSPLWNISTPSCDALPTNMVRGAVLDYQALSPLHAYQTPAIRNLSGHPMSVPFSGSWVSSAQSFAADTNSRFSAVPITETVKLTPTKESSVPISSIAKNAPSNPVVHDPKKVTRSHAQHSADLKSRKRKKNSVSEDLGQIAVPVTQTGSVSAPVAKSDASKKVHVVEDLIQGVLVAGNHVELVSSPRVTSHFSTSVAIIPPSNFVFKSSSDKSLTAAVSSIDYPKGGDPELEKRLLKPEDIAKVEEAKLQAEEASAHAAIAVTHCQNVWCQLDKPNASGLMSDVEAKVASAAAAIAASASIAKAAAAAAKIASNVALQAKLMADEALVSYGTKNPTQNELQSVPGFLNNIGNATPASILRVGEGNNGSSSIIFAAREAARRKIEAASAASRHAENLEAIVKAAELAAEAVSQAGKVVAMGDPLPISKLVEAGPEGYWKGSKLPSGQGAKSNNMTGNKSNIDTVEEVADVIVDQSGRPSDKEMQTRNSSTSPVPKQTLKNMVEDHKEGEEGTSPSVTHGEKDFRVQRNSRAGDLSKKTDVVPDLEMGSRSTVYENMAGSLNDNGIKESCLVEIFKDNGDFTGAWYSANVLSLKDGRALVSYTDLESDEGAGKLKEWIATEAEGSKPPRIRLAHPMTSITFEGPRKRRRAAVGDYAWSLHDRVDAWIENCWREGVIIEKNEKDETTLSIHFPAQGKTSVVRAWHLRPTLVWKDGEWIEWSQFKVSSQGDTPQEKRLKLGSHPVEGKGKAKMPKNINFTEPGHTEESRLLPLSASENIFNIGSTRNENKPETLRMIRSGLQKEGSKVIFGVPKPGKKRKFMEVSKHYDSDHSIKNSAPNDSQKFSKFLMPQASGARGWRNNSKIDSKEKQAAEFNKPKGLKSGKPPNLPTRTVPQKDNAVISSASASKDATTLTDNLRKDSTSNDEDDSDQRNLIDLVSSSNIEAAEEPISLTSQAPPPDASRKAAILNAKSERLMKGKLAPTGGKSAKVEVKDKPIPETLEPRRSNRRIQPTSRLLEGLQSSLTISKIPSVSHDKSQRSQSRGASKRELTPS</sequence>
<feature type="region of interest" description="Disordered" evidence="2">
    <location>
        <begin position="2115"/>
        <end position="2141"/>
    </location>
</feature>
<reference evidence="4 5" key="1">
    <citation type="submission" date="2024-11" db="EMBL/GenBank/DDBJ databases">
        <title>A near-complete genome assembly of Cinchona calisaya.</title>
        <authorList>
            <person name="Lian D.C."/>
            <person name="Zhao X.W."/>
            <person name="Wei L."/>
        </authorList>
    </citation>
    <scope>NUCLEOTIDE SEQUENCE [LARGE SCALE GENOMIC DNA]</scope>
    <source>
        <tissue evidence="4">Nenye</tissue>
    </source>
</reference>
<feature type="compositionally biased region" description="Polar residues" evidence="2">
    <location>
        <begin position="1037"/>
        <end position="1046"/>
    </location>
</feature>
<feature type="region of interest" description="Disordered" evidence="2">
    <location>
        <begin position="1817"/>
        <end position="1853"/>
    </location>
</feature>
<dbReference type="SMART" id="SM00743">
    <property type="entry name" value="Agenet"/>
    <property type="match status" value="2"/>
</dbReference>
<feature type="compositionally biased region" description="Polar residues" evidence="2">
    <location>
        <begin position="1179"/>
        <end position="1193"/>
    </location>
</feature>
<feature type="region of interest" description="Disordered" evidence="2">
    <location>
        <begin position="1912"/>
        <end position="1931"/>
    </location>
</feature>
<accession>A0ABD2XUC4</accession>
<feature type="domain" description="Agenet" evidence="3">
    <location>
        <begin position="1653"/>
        <end position="1719"/>
    </location>
</feature>
<feature type="region of interest" description="Disordered" evidence="2">
    <location>
        <begin position="1035"/>
        <end position="1081"/>
    </location>
</feature>
<proteinExistence type="predicted"/>
<dbReference type="InterPro" id="IPR008395">
    <property type="entry name" value="Agenet-like_dom"/>
</dbReference>
<evidence type="ECO:0000313" key="5">
    <source>
        <dbReference type="Proteomes" id="UP001630127"/>
    </source>
</evidence>
<keyword evidence="5" id="KW-1185">Reference proteome</keyword>
<dbReference type="Pfam" id="PF05641">
    <property type="entry name" value="Agenet"/>
    <property type="match status" value="1"/>
</dbReference>
<feature type="compositionally biased region" description="Basic and acidic residues" evidence="2">
    <location>
        <begin position="1950"/>
        <end position="1959"/>
    </location>
</feature>
<gene>
    <name evidence="4" type="ORF">ACH5RR_040237</name>
</gene>
<dbReference type="PANTHER" id="PTHR48429:SF1">
    <property type="entry name" value="AGENET DOMAIN-CONTAINING PROTEIN"/>
    <property type="match status" value="1"/>
</dbReference>
<feature type="region of interest" description="Disordered" evidence="2">
    <location>
        <begin position="1565"/>
        <end position="1587"/>
    </location>
</feature>
<feature type="compositionally biased region" description="Polar residues" evidence="2">
    <location>
        <begin position="1922"/>
        <end position="1931"/>
    </location>
</feature>